<dbReference type="KEGG" id="run:DR864_05145"/>
<dbReference type="AlphaFoldDB" id="A0A344TEU1"/>
<proteinExistence type="predicted"/>
<dbReference type="RefSeq" id="WP_114065948.1">
    <property type="nucleotide sequence ID" value="NZ_CP030850.1"/>
</dbReference>
<dbReference type="Gene3D" id="1.10.357.10">
    <property type="entry name" value="Tetracycline Repressor, domain 2"/>
    <property type="match status" value="1"/>
</dbReference>
<evidence type="ECO:0000313" key="4">
    <source>
        <dbReference type="EMBL" id="AXE17162.1"/>
    </source>
</evidence>
<dbReference type="Proteomes" id="UP000251993">
    <property type="component" value="Chromosome"/>
</dbReference>
<dbReference type="GO" id="GO:0003677">
    <property type="term" value="F:DNA binding"/>
    <property type="evidence" value="ECO:0007669"/>
    <property type="project" value="UniProtKB-UniRule"/>
</dbReference>
<evidence type="ECO:0000259" key="3">
    <source>
        <dbReference type="PROSITE" id="PS50977"/>
    </source>
</evidence>
<dbReference type="Pfam" id="PF00440">
    <property type="entry name" value="TetR_N"/>
    <property type="match status" value="1"/>
</dbReference>
<dbReference type="PANTHER" id="PTHR43479:SF11">
    <property type="entry name" value="ACREF_ENVCD OPERON REPRESSOR-RELATED"/>
    <property type="match status" value="1"/>
</dbReference>
<keyword evidence="5" id="KW-1185">Reference proteome</keyword>
<dbReference type="PRINTS" id="PR00455">
    <property type="entry name" value="HTHTETR"/>
</dbReference>
<sequence>MRTRDENKEQLVRQKALELIVNQGLEGFSMQKLAKAAAVSPATLYIYYKDKEDLITQIGIEIGKKFSSTILQNFDPTLPFAQGLRIQWRNRAKYAIENRLEAEFYQQMRSSSFREKVMGSFMDDFKTAMGQFVHNSVQRGELSPMPIEVFWSVAYAPLYNLIQFHNEGHSLAGKRFEFSEETMNQTFELVLKALKP</sequence>
<evidence type="ECO:0000256" key="1">
    <source>
        <dbReference type="ARBA" id="ARBA00023125"/>
    </source>
</evidence>
<name>A0A344TEU1_9BACT</name>
<feature type="DNA-binding region" description="H-T-H motif" evidence="2">
    <location>
        <begin position="29"/>
        <end position="48"/>
    </location>
</feature>
<feature type="domain" description="HTH tetR-type" evidence="3">
    <location>
        <begin position="6"/>
        <end position="66"/>
    </location>
</feature>
<gene>
    <name evidence="4" type="ORF">DR864_05145</name>
</gene>
<evidence type="ECO:0000256" key="2">
    <source>
        <dbReference type="PROSITE-ProRule" id="PRU00335"/>
    </source>
</evidence>
<dbReference type="PROSITE" id="PS50977">
    <property type="entry name" value="HTH_TETR_2"/>
    <property type="match status" value="1"/>
</dbReference>
<reference evidence="4 5" key="1">
    <citation type="submission" date="2018-07" db="EMBL/GenBank/DDBJ databases">
        <title>Genome sequencing of Runella.</title>
        <authorList>
            <person name="Baek M.-G."/>
            <person name="Yi H."/>
        </authorList>
    </citation>
    <scope>NUCLEOTIDE SEQUENCE [LARGE SCALE GENOMIC DNA]</scope>
    <source>
        <strain evidence="4 5">HYN0085</strain>
    </source>
</reference>
<dbReference type="EMBL" id="CP030850">
    <property type="protein sequence ID" value="AXE17162.1"/>
    <property type="molecule type" value="Genomic_DNA"/>
</dbReference>
<dbReference type="InterPro" id="IPR001647">
    <property type="entry name" value="HTH_TetR"/>
</dbReference>
<dbReference type="PANTHER" id="PTHR43479">
    <property type="entry name" value="ACREF/ENVCD OPERON REPRESSOR-RELATED"/>
    <property type="match status" value="1"/>
</dbReference>
<organism evidence="4 5">
    <name type="scientific">Runella rosea</name>
    <dbReference type="NCBI Taxonomy" id="2259595"/>
    <lineage>
        <taxon>Bacteria</taxon>
        <taxon>Pseudomonadati</taxon>
        <taxon>Bacteroidota</taxon>
        <taxon>Cytophagia</taxon>
        <taxon>Cytophagales</taxon>
        <taxon>Spirosomataceae</taxon>
        <taxon>Runella</taxon>
    </lineage>
</organism>
<keyword evidence="1 2" id="KW-0238">DNA-binding</keyword>
<dbReference type="InterPro" id="IPR009057">
    <property type="entry name" value="Homeodomain-like_sf"/>
</dbReference>
<dbReference type="SUPFAM" id="SSF46689">
    <property type="entry name" value="Homeodomain-like"/>
    <property type="match status" value="1"/>
</dbReference>
<accession>A0A344TEU1</accession>
<dbReference type="InterPro" id="IPR050624">
    <property type="entry name" value="HTH-type_Tx_Regulator"/>
</dbReference>
<dbReference type="OrthoDB" id="6430772at2"/>
<protein>
    <submittedName>
        <fullName evidence="4">TetR/AcrR family transcriptional regulator</fullName>
    </submittedName>
</protein>
<evidence type="ECO:0000313" key="5">
    <source>
        <dbReference type="Proteomes" id="UP000251993"/>
    </source>
</evidence>